<sequence>MTSQETEVFTGACGCGQVTYRMSSAPMFVHCCHCQECQKQTGSAYVLNAIIEADRVSCSGETTEHSLATPSGKGQIITRCASCGTAVFSSYLVRLGKLTYVRVGTLDNPDLCPPDAQIFTASKQAWVPLNKDIPIFENFYEFKDVWPEEAYRRLNAIFG</sequence>
<evidence type="ECO:0000256" key="2">
    <source>
        <dbReference type="ARBA" id="ARBA00022723"/>
    </source>
</evidence>
<evidence type="ECO:0000256" key="4">
    <source>
        <dbReference type="ARBA" id="ARBA00023239"/>
    </source>
</evidence>
<keyword evidence="4" id="KW-0456">Lyase</keyword>
<dbReference type="InterPro" id="IPR011057">
    <property type="entry name" value="Mss4-like_sf"/>
</dbReference>
<dbReference type="AlphaFoldDB" id="A0A1X4N7X2"/>
<dbReference type="SUPFAM" id="SSF51316">
    <property type="entry name" value="Mss4-like"/>
    <property type="match status" value="1"/>
</dbReference>
<dbReference type="Gene3D" id="3.90.1590.10">
    <property type="entry name" value="glutathione-dependent formaldehyde- activating enzyme (gfa)"/>
    <property type="match status" value="1"/>
</dbReference>
<proteinExistence type="inferred from homology"/>
<evidence type="ECO:0000256" key="1">
    <source>
        <dbReference type="ARBA" id="ARBA00005495"/>
    </source>
</evidence>
<keyword evidence="7" id="KW-1185">Reference proteome</keyword>
<keyword evidence="2" id="KW-0479">Metal-binding</keyword>
<dbReference type="RefSeq" id="WP_085641651.1">
    <property type="nucleotide sequence ID" value="NZ_JFKC01000050.1"/>
</dbReference>
<comment type="similarity">
    <text evidence="1">Belongs to the Gfa family.</text>
</comment>
<evidence type="ECO:0000259" key="5">
    <source>
        <dbReference type="PROSITE" id="PS51891"/>
    </source>
</evidence>
<dbReference type="PROSITE" id="PS51891">
    <property type="entry name" value="CENP_V_GFA"/>
    <property type="match status" value="1"/>
</dbReference>
<dbReference type="STRING" id="1123756.MGEO_20630"/>
<organism evidence="6 7">
    <name type="scientific">Marivita geojedonensis</name>
    <dbReference type="NCBI Taxonomy" id="1123756"/>
    <lineage>
        <taxon>Bacteria</taxon>
        <taxon>Pseudomonadati</taxon>
        <taxon>Pseudomonadota</taxon>
        <taxon>Alphaproteobacteria</taxon>
        <taxon>Rhodobacterales</taxon>
        <taxon>Roseobacteraceae</taxon>
        <taxon>Marivita</taxon>
    </lineage>
</organism>
<evidence type="ECO:0000313" key="6">
    <source>
        <dbReference type="EMBL" id="OSQ42353.1"/>
    </source>
</evidence>
<comment type="caution">
    <text evidence="6">The sequence shown here is derived from an EMBL/GenBank/DDBJ whole genome shotgun (WGS) entry which is preliminary data.</text>
</comment>
<gene>
    <name evidence="6" type="ORF">MGEO_20630</name>
</gene>
<accession>A0A1X4N7X2</accession>
<dbReference type="EMBL" id="JFKC01000050">
    <property type="protein sequence ID" value="OSQ42353.1"/>
    <property type="molecule type" value="Genomic_DNA"/>
</dbReference>
<dbReference type="PANTHER" id="PTHR33337">
    <property type="entry name" value="GFA DOMAIN-CONTAINING PROTEIN"/>
    <property type="match status" value="1"/>
</dbReference>
<dbReference type="Pfam" id="PF04828">
    <property type="entry name" value="GFA"/>
    <property type="match status" value="1"/>
</dbReference>
<keyword evidence="3" id="KW-0862">Zinc</keyword>
<dbReference type="OrthoDB" id="9807246at2"/>
<evidence type="ECO:0000256" key="3">
    <source>
        <dbReference type="ARBA" id="ARBA00022833"/>
    </source>
</evidence>
<name>A0A1X4N7X2_9RHOB</name>
<protein>
    <recommendedName>
        <fullName evidence="5">CENP-V/GFA domain-containing protein</fullName>
    </recommendedName>
</protein>
<dbReference type="PANTHER" id="PTHR33337:SF33">
    <property type="entry name" value="CENP-V_GFA DOMAIN-CONTAINING PROTEIN"/>
    <property type="match status" value="1"/>
</dbReference>
<dbReference type="GO" id="GO:0016846">
    <property type="term" value="F:carbon-sulfur lyase activity"/>
    <property type="evidence" value="ECO:0007669"/>
    <property type="project" value="InterPro"/>
</dbReference>
<feature type="domain" description="CENP-V/GFA" evidence="5">
    <location>
        <begin position="9"/>
        <end position="120"/>
    </location>
</feature>
<reference evidence="6 7" key="1">
    <citation type="submission" date="2014-03" db="EMBL/GenBank/DDBJ databases">
        <title>The draft genome sequence of Marivita geojedonensis KCTC 23882.</title>
        <authorList>
            <person name="Lai Q."/>
            <person name="Shao Z."/>
        </authorList>
    </citation>
    <scope>NUCLEOTIDE SEQUENCE [LARGE SCALE GENOMIC DNA]</scope>
    <source>
        <strain evidence="6 7">DPG-138</strain>
    </source>
</reference>
<dbReference type="InterPro" id="IPR006913">
    <property type="entry name" value="CENP-V/GFA"/>
</dbReference>
<dbReference type="Proteomes" id="UP000193926">
    <property type="component" value="Unassembled WGS sequence"/>
</dbReference>
<evidence type="ECO:0000313" key="7">
    <source>
        <dbReference type="Proteomes" id="UP000193926"/>
    </source>
</evidence>
<dbReference type="GO" id="GO:0046872">
    <property type="term" value="F:metal ion binding"/>
    <property type="evidence" value="ECO:0007669"/>
    <property type="project" value="UniProtKB-KW"/>
</dbReference>